<proteinExistence type="predicted"/>
<feature type="transmembrane region" description="Helical" evidence="1">
    <location>
        <begin position="24"/>
        <end position="57"/>
    </location>
</feature>
<dbReference type="Proteomes" id="UP000177325">
    <property type="component" value="Unassembled WGS sequence"/>
</dbReference>
<keyword evidence="1" id="KW-0812">Transmembrane</keyword>
<evidence type="ECO:0000256" key="1">
    <source>
        <dbReference type="SAM" id="Phobius"/>
    </source>
</evidence>
<dbReference type="EMBL" id="MFMM01000001">
    <property type="protein sequence ID" value="OGG84560.1"/>
    <property type="molecule type" value="Genomic_DNA"/>
</dbReference>
<keyword evidence="1" id="KW-1133">Transmembrane helix</keyword>
<dbReference type="STRING" id="1798525.A3G90_00520"/>
<reference evidence="2 3" key="1">
    <citation type="journal article" date="2016" name="Nat. Commun.">
        <title>Thousands of microbial genomes shed light on interconnected biogeochemical processes in an aquifer system.</title>
        <authorList>
            <person name="Anantharaman K."/>
            <person name="Brown C.T."/>
            <person name="Hug L.A."/>
            <person name="Sharon I."/>
            <person name="Castelle C.J."/>
            <person name="Probst A.J."/>
            <person name="Thomas B.C."/>
            <person name="Singh A."/>
            <person name="Wilkins M.J."/>
            <person name="Karaoz U."/>
            <person name="Brodie E.L."/>
            <person name="Williams K.H."/>
            <person name="Hubbard S.S."/>
            <person name="Banfield J.F."/>
        </authorList>
    </citation>
    <scope>NUCLEOTIDE SEQUENCE [LARGE SCALE GENOMIC DNA]</scope>
</reference>
<evidence type="ECO:0000313" key="2">
    <source>
        <dbReference type="EMBL" id="OGG84560.1"/>
    </source>
</evidence>
<accession>A0A1F6FFE2</accession>
<comment type="caution">
    <text evidence="2">The sequence shown here is derived from an EMBL/GenBank/DDBJ whole genome shotgun (WGS) entry which is preliminary data.</text>
</comment>
<gene>
    <name evidence="2" type="ORF">A3G90_00520</name>
</gene>
<keyword evidence="1" id="KW-0472">Membrane</keyword>
<evidence type="ECO:0008006" key="4">
    <source>
        <dbReference type="Google" id="ProtNLM"/>
    </source>
</evidence>
<dbReference type="AlphaFoldDB" id="A0A1F6FFE2"/>
<sequence>MEQTPRAVTWEAPEYVYTEKKADWYVVLAIIFGALIIAAVLFNNVLFALLVGVAGGALAVSAAKKPRVIPFAVSVRGIRVDDQLYPYSTLSAYHVDEEDEHGPQLLVLSKRRFMPIIVIPLPEEYIDDIEDIMAGKLEEKLLEEPLMFKVLEKFGF</sequence>
<protein>
    <recommendedName>
        <fullName evidence="4">DUF5673 domain-containing protein</fullName>
    </recommendedName>
</protein>
<organism evidence="2 3">
    <name type="scientific">Candidatus Kaiserbacteria bacterium RIFCSPLOWO2_12_FULL_45_26</name>
    <dbReference type="NCBI Taxonomy" id="1798525"/>
    <lineage>
        <taxon>Bacteria</taxon>
        <taxon>Candidatus Kaiseribacteriota</taxon>
    </lineage>
</organism>
<name>A0A1F6FFE2_9BACT</name>
<evidence type="ECO:0000313" key="3">
    <source>
        <dbReference type="Proteomes" id="UP000177325"/>
    </source>
</evidence>